<accession>A0A7S3TQ83</accession>
<organism evidence="2">
    <name type="scientific">Emiliania huxleyi</name>
    <name type="common">Coccolithophore</name>
    <name type="synonym">Pontosphaera huxleyi</name>
    <dbReference type="NCBI Taxonomy" id="2903"/>
    <lineage>
        <taxon>Eukaryota</taxon>
        <taxon>Haptista</taxon>
        <taxon>Haptophyta</taxon>
        <taxon>Prymnesiophyceae</taxon>
        <taxon>Isochrysidales</taxon>
        <taxon>Noelaerhabdaceae</taxon>
        <taxon>Emiliania</taxon>
    </lineage>
</organism>
<evidence type="ECO:0000313" key="2">
    <source>
        <dbReference type="EMBL" id="CAE0590994.1"/>
    </source>
</evidence>
<sequence>MDPLAKGGAAGKSAARAATLGGGTVGAGAMSIGGASGRAGGAGLVTGGGAGASAAGGGETAEAVAARLAREDARQAAKPKRPARDLAQGAGMHAAMGLADRRSVSNPSTASQPRRVQAERRAPSAPTRAGV</sequence>
<dbReference type="AlphaFoldDB" id="A0A7S3TQ83"/>
<proteinExistence type="predicted"/>
<feature type="region of interest" description="Disordered" evidence="1">
    <location>
        <begin position="26"/>
        <end position="131"/>
    </location>
</feature>
<reference evidence="2" key="1">
    <citation type="submission" date="2021-01" db="EMBL/GenBank/DDBJ databases">
        <authorList>
            <person name="Corre E."/>
            <person name="Pelletier E."/>
            <person name="Niang G."/>
            <person name="Scheremetjew M."/>
            <person name="Finn R."/>
            <person name="Kale V."/>
            <person name="Holt S."/>
            <person name="Cochrane G."/>
            <person name="Meng A."/>
            <person name="Brown T."/>
            <person name="Cohen L."/>
        </authorList>
    </citation>
    <scope>NUCLEOTIDE SEQUENCE</scope>
    <source>
        <strain evidence="2">379</strain>
    </source>
</reference>
<gene>
    <name evidence="2" type="ORF">EHUX00137_LOCUS42367</name>
</gene>
<protein>
    <submittedName>
        <fullName evidence="2">Uncharacterized protein</fullName>
    </submittedName>
</protein>
<dbReference type="EMBL" id="HBIR01054399">
    <property type="protein sequence ID" value="CAE0590994.1"/>
    <property type="molecule type" value="Transcribed_RNA"/>
</dbReference>
<feature type="compositionally biased region" description="Polar residues" evidence="1">
    <location>
        <begin position="104"/>
        <end position="114"/>
    </location>
</feature>
<feature type="compositionally biased region" description="Gly residues" evidence="1">
    <location>
        <begin position="34"/>
        <end position="59"/>
    </location>
</feature>
<evidence type="ECO:0000256" key="1">
    <source>
        <dbReference type="SAM" id="MobiDB-lite"/>
    </source>
</evidence>
<name>A0A7S3TQ83_EMIHU</name>